<sequence length="236" mass="26606">MPPTPSKSPPATRAAITPRGMEEGAATRSDSVVPTEEPAERRVPVLDDDDDYEIQGLREKLMLHLQEAADRLNLMVPFLPKATGPDPVACGNTSISEESAAPLSKMRTRRMILRAHEEQGSVSRFPPSTAETRAVHFRTERQKWPKFSFSLTRDEIEEDLYSMTGCRARRRPRKRPTAVQKQIDTLFPGSRLSEITSDSYKLPDERRAIAKQVKGRFLKVNIEQEQGKVKNHSVGE</sequence>
<dbReference type="PANTHER" id="PTHR33130:SF43">
    <property type="entry name" value="OS01G0688600 PROTEIN"/>
    <property type="match status" value="1"/>
</dbReference>
<reference evidence="2 3" key="1">
    <citation type="submission" date="2020-08" db="EMBL/GenBank/DDBJ databases">
        <title>Plant Genome Project.</title>
        <authorList>
            <person name="Zhang R.-G."/>
        </authorList>
    </citation>
    <scope>NUCLEOTIDE SEQUENCE [LARGE SCALE GENOMIC DNA]</scope>
    <source>
        <tissue evidence="2">Rhizome</tissue>
    </source>
</reference>
<dbReference type="EMBL" id="JACMSC010000011">
    <property type="protein sequence ID" value="KAG6499538.1"/>
    <property type="molecule type" value="Genomic_DNA"/>
</dbReference>
<proteinExistence type="predicted"/>
<gene>
    <name evidence="2" type="ORF">ZIOFF_039328</name>
</gene>
<comment type="caution">
    <text evidence="2">The sequence shown here is derived from an EMBL/GenBank/DDBJ whole genome shotgun (WGS) entry which is preliminary data.</text>
</comment>
<feature type="region of interest" description="Disordered" evidence="1">
    <location>
        <begin position="1"/>
        <end position="42"/>
    </location>
</feature>
<dbReference type="Proteomes" id="UP000734854">
    <property type="component" value="Unassembled WGS sequence"/>
</dbReference>
<dbReference type="PANTHER" id="PTHR33130">
    <property type="entry name" value="PUTATIVE (DUF1639)-RELATED"/>
    <property type="match status" value="1"/>
</dbReference>
<name>A0A8J5KTH8_ZINOF</name>
<protein>
    <submittedName>
        <fullName evidence="2">Uncharacterized protein</fullName>
    </submittedName>
</protein>
<dbReference type="Pfam" id="PF07797">
    <property type="entry name" value="DUF1639"/>
    <property type="match status" value="1"/>
</dbReference>
<keyword evidence="3" id="KW-1185">Reference proteome</keyword>
<evidence type="ECO:0000313" key="3">
    <source>
        <dbReference type="Proteomes" id="UP000734854"/>
    </source>
</evidence>
<dbReference type="AlphaFoldDB" id="A0A8J5KTH8"/>
<evidence type="ECO:0000256" key="1">
    <source>
        <dbReference type="SAM" id="MobiDB-lite"/>
    </source>
</evidence>
<evidence type="ECO:0000313" key="2">
    <source>
        <dbReference type="EMBL" id="KAG6499538.1"/>
    </source>
</evidence>
<accession>A0A8J5KTH8</accession>
<dbReference type="InterPro" id="IPR012438">
    <property type="entry name" value="DUF1639"/>
</dbReference>
<organism evidence="2 3">
    <name type="scientific">Zingiber officinale</name>
    <name type="common">Ginger</name>
    <name type="synonym">Amomum zingiber</name>
    <dbReference type="NCBI Taxonomy" id="94328"/>
    <lineage>
        <taxon>Eukaryota</taxon>
        <taxon>Viridiplantae</taxon>
        <taxon>Streptophyta</taxon>
        <taxon>Embryophyta</taxon>
        <taxon>Tracheophyta</taxon>
        <taxon>Spermatophyta</taxon>
        <taxon>Magnoliopsida</taxon>
        <taxon>Liliopsida</taxon>
        <taxon>Zingiberales</taxon>
        <taxon>Zingiberaceae</taxon>
        <taxon>Zingiber</taxon>
    </lineage>
</organism>